<feature type="transmembrane region" description="Helical" evidence="2">
    <location>
        <begin position="114"/>
        <end position="147"/>
    </location>
</feature>
<dbReference type="Pfam" id="PF06055">
    <property type="entry name" value="ExoD"/>
    <property type="match status" value="1"/>
</dbReference>
<evidence type="ECO:0000313" key="3">
    <source>
        <dbReference type="EMBL" id="PHK96453.1"/>
    </source>
</evidence>
<keyword evidence="2" id="KW-0472">Membrane</keyword>
<feature type="transmembrane region" description="Helical" evidence="2">
    <location>
        <begin position="250"/>
        <end position="269"/>
    </location>
</feature>
<proteinExistence type="predicted"/>
<reference evidence="3 4" key="1">
    <citation type="submission" date="2017-10" db="EMBL/GenBank/DDBJ databases">
        <authorList>
            <person name="Banno H."/>
            <person name="Chua N.-H."/>
        </authorList>
    </citation>
    <scope>NUCLEOTIDE SEQUENCE [LARGE SCALE GENOMIC DNA]</scope>
    <source>
        <strain evidence="3 4">YW11</strain>
    </source>
</reference>
<dbReference type="OrthoDB" id="7949130at2"/>
<dbReference type="Proteomes" id="UP000223527">
    <property type="component" value="Unassembled WGS sequence"/>
</dbReference>
<name>A0A2C7AFJ6_9PROT</name>
<evidence type="ECO:0000313" key="4">
    <source>
        <dbReference type="Proteomes" id="UP000223527"/>
    </source>
</evidence>
<comment type="caution">
    <text evidence="3">The sequence shown here is derived from an EMBL/GenBank/DDBJ whole genome shotgun (WGS) entry which is preliminary data.</text>
</comment>
<keyword evidence="2" id="KW-1133">Transmembrane helix</keyword>
<gene>
    <name evidence="3" type="ORF">CR162_03770</name>
</gene>
<sequence>MGAFVPVMGNPFESDGKKRGMGVRMGREAAGGGQGRSPSQSASPPAGRFELRRPGLSRDVIARAFQGTMRRRPTAPRPPPCNLGGLLDCIEEACAHAETVSGQAILNEIGQRSFGALLLLPAIIVVSPLSGIIGLPTVMAVIIVAICGQMLLGRREFWVPRAVTGRSVPCRRVHQALRFLRPPARLVDRVLKPRLILLTQGIGTRLIALACLLLALLMPPMEMVPFTTSIVAGVISVFALALASNDGLMALLGYGLSLALAGSLAGLFLF</sequence>
<dbReference type="PANTHER" id="PTHR41795">
    <property type="entry name" value="EXOPOLYSACCHARIDE SYNTHESIS PROTEIN"/>
    <property type="match status" value="1"/>
</dbReference>
<feature type="transmembrane region" description="Helical" evidence="2">
    <location>
        <begin position="223"/>
        <end position="243"/>
    </location>
</feature>
<dbReference type="EMBL" id="PDNU01000003">
    <property type="protein sequence ID" value="PHK96453.1"/>
    <property type="molecule type" value="Genomic_DNA"/>
</dbReference>
<accession>A0A2C7AFJ6</accession>
<keyword evidence="2" id="KW-0812">Transmembrane</keyword>
<dbReference type="InterPro" id="IPR010331">
    <property type="entry name" value="ExoD"/>
</dbReference>
<feature type="region of interest" description="Disordered" evidence="1">
    <location>
        <begin position="1"/>
        <end position="51"/>
    </location>
</feature>
<dbReference type="AlphaFoldDB" id="A0A2C7AFJ6"/>
<feature type="transmembrane region" description="Helical" evidence="2">
    <location>
        <begin position="195"/>
        <end position="217"/>
    </location>
</feature>
<evidence type="ECO:0000256" key="1">
    <source>
        <dbReference type="SAM" id="MobiDB-lite"/>
    </source>
</evidence>
<protein>
    <submittedName>
        <fullName evidence="3">ABC transporter permease</fullName>
    </submittedName>
</protein>
<organism evidence="3 4">
    <name type="scientific">Teichococcus rhizosphaerae</name>
    <dbReference type="NCBI Taxonomy" id="1335062"/>
    <lineage>
        <taxon>Bacteria</taxon>
        <taxon>Pseudomonadati</taxon>
        <taxon>Pseudomonadota</taxon>
        <taxon>Alphaproteobacteria</taxon>
        <taxon>Acetobacterales</taxon>
        <taxon>Roseomonadaceae</taxon>
        <taxon>Roseomonas</taxon>
    </lineage>
</organism>
<evidence type="ECO:0000256" key="2">
    <source>
        <dbReference type="SAM" id="Phobius"/>
    </source>
</evidence>
<keyword evidence="4" id="KW-1185">Reference proteome</keyword>
<dbReference type="PANTHER" id="PTHR41795:SF1">
    <property type="entry name" value="EXOPOLYSACCHARIDE SYNTHESIS PROTEIN"/>
    <property type="match status" value="1"/>
</dbReference>